<dbReference type="RefSeq" id="WP_016536320.1">
    <property type="nucleotide sequence ID" value="NZ_KE161030.1"/>
</dbReference>
<feature type="transmembrane region" description="Helical" evidence="13">
    <location>
        <begin position="44"/>
        <end position="62"/>
    </location>
</feature>
<comment type="similarity">
    <text evidence="12">Belongs to the cytochrome b561 family.</text>
</comment>
<dbReference type="InterPro" id="IPR052168">
    <property type="entry name" value="Cytochrome_b561_oxidase"/>
</dbReference>
<dbReference type="Proteomes" id="UP000014585">
    <property type="component" value="Unassembled WGS sequence"/>
</dbReference>
<reference evidence="15 16" key="1">
    <citation type="submission" date="2013-04" db="EMBL/GenBank/DDBJ databases">
        <authorList>
            <person name="Weinstock G."/>
            <person name="Sodergren E."/>
            <person name="Lobos E.A."/>
            <person name="Fulton L."/>
            <person name="Fulton R."/>
            <person name="Courtney L."/>
            <person name="Fronick C."/>
            <person name="O'Laughlin M."/>
            <person name="Godfrey J."/>
            <person name="Wilson R.M."/>
            <person name="Miner T."/>
            <person name="Farmer C."/>
            <person name="Delehaunty K."/>
            <person name="Cordes M."/>
            <person name="Minx P."/>
            <person name="Tomlinson C."/>
            <person name="Chen J."/>
            <person name="Wollam A."/>
            <person name="Pepin K.H."/>
            <person name="Palsikar V.B."/>
            <person name="Zhang X."/>
            <person name="Suruliraj S."/>
            <person name="Perna N.T."/>
            <person name="Plunkett G."/>
            <person name="Warren W."/>
            <person name="Mitreva M."/>
            <person name="Mardis E.R."/>
            <person name="Wilson R.K."/>
        </authorList>
    </citation>
    <scope>NUCLEOTIDE SEQUENCE [LARGE SCALE GENOMIC DNA]</scope>
    <source>
        <strain evidence="15 16">DSM 4568</strain>
    </source>
</reference>
<evidence type="ECO:0000256" key="9">
    <source>
        <dbReference type="ARBA" id="ARBA00022989"/>
    </source>
</evidence>
<evidence type="ECO:0000256" key="4">
    <source>
        <dbReference type="ARBA" id="ARBA00022475"/>
    </source>
</evidence>
<feature type="domain" description="Cytochrome b561 bacterial/Ni-hydrogenase" evidence="14">
    <location>
        <begin position="5"/>
        <end position="173"/>
    </location>
</feature>
<dbReference type="GO" id="GO:0046872">
    <property type="term" value="F:metal ion binding"/>
    <property type="evidence" value="ECO:0007669"/>
    <property type="project" value="UniProtKB-KW"/>
</dbReference>
<gene>
    <name evidence="15" type="ORF">HMPREF0201_02017</name>
</gene>
<keyword evidence="11 13" id="KW-0472">Membrane</keyword>
<evidence type="ECO:0000256" key="2">
    <source>
        <dbReference type="ARBA" id="ARBA00004651"/>
    </source>
</evidence>
<evidence type="ECO:0000313" key="15">
    <source>
        <dbReference type="EMBL" id="EPF17395.1"/>
    </source>
</evidence>
<dbReference type="OrthoDB" id="8589936at2"/>
<accession>S3IWQ5</accession>
<dbReference type="AlphaFoldDB" id="S3IWQ5"/>
<feature type="transmembrane region" description="Helical" evidence="13">
    <location>
        <begin position="82"/>
        <end position="107"/>
    </location>
</feature>
<dbReference type="GO" id="GO:0020037">
    <property type="term" value="F:heme binding"/>
    <property type="evidence" value="ECO:0007669"/>
    <property type="project" value="TreeGrafter"/>
</dbReference>
<keyword evidence="4" id="KW-1003">Cell membrane</keyword>
<name>S3IWQ5_9ENTR</name>
<keyword evidence="3" id="KW-0813">Transport</keyword>
<dbReference type="GO" id="GO:0009055">
    <property type="term" value="F:electron transfer activity"/>
    <property type="evidence" value="ECO:0007669"/>
    <property type="project" value="InterPro"/>
</dbReference>
<dbReference type="STRING" id="566551.HMPREF0201_02017"/>
<evidence type="ECO:0000259" key="14">
    <source>
        <dbReference type="Pfam" id="PF01292"/>
    </source>
</evidence>
<evidence type="ECO:0000256" key="12">
    <source>
        <dbReference type="ARBA" id="ARBA00037975"/>
    </source>
</evidence>
<keyword evidence="7" id="KW-0479">Metal-binding</keyword>
<dbReference type="InterPro" id="IPR016174">
    <property type="entry name" value="Di-haem_cyt_TM"/>
</dbReference>
<keyword evidence="10" id="KW-0408">Iron</keyword>
<dbReference type="EMBL" id="ATDT01000012">
    <property type="protein sequence ID" value="EPF17395.1"/>
    <property type="molecule type" value="Genomic_DNA"/>
</dbReference>
<dbReference type="GO" id="GO:0005886">
    <property type="term" value="C:plasma membrane"/>
    <property type="evidence" value="ECO:0007669"/>
    <property type="project" value="UniProtKB-SubCell"/>
</dbReference>
<comment type="caution">
    <text evidence="15">The sequence shown here is derived from an EMBL/GenBank/DDBJ whole genome shotgun (WGS) entry which is preliminary data.</text>
</comment>
<evidence type="ECO:0000256" key="6">
    <source>
        <dbReference type="ARBA" id="ARBA00022692"/>
    </source>
</evidence>
<feature type="transmembrane region" description="Helical" evidence="13">
    <location>
        <begin position="12"/>
        <end position="32"/>
    </location>
</feature>
<dbReference type="Pfam" id="PF01292">
    <property type="entry name" value="Ni_hydr_CYTB"/>
    <property type="match status" value="1"/>
</dbReference>
<evidence type="ECO:0000256" key="13">
    <source>
        <dbReference type="SAM" id="Phobius"/>
    </source>
</evidence>
<keyword evidence="5" id="KW-0349">Heme</keyword>
<keyword evidence="8" id="KW-0249">Electron transport</keyword>
<dbReference type="PATRIC" id="fig|566551.4.peg.1854"/>
<evidence type="ECO:0000256" key="10">
    <source>
        <dbReference type="ARBA" id="ARBA00023004"/>
    </source>
</evidence>
<evidence type="ECO:0000256" key="11">
    <source>
        <dbReference type="ARBA" id="ARBA00023136"/>
    </source>
</evidence>
<protein>
    <submittedName>
        <fullName evidence="15">Cytochrome b561</fullName>
    </submittedName>
</protein>
<dbReference type="PANTHER" id="PTHR30529">
    <property type="entry name" value="CYTOCHROME B561"/>
    <property type="match status" value="1"/>
</dbReference>
<evidence type="ECO:0000256" key="8">
    <source>
        <dbReference type="ARBA" id="ARBA00022982"/>
    </source>
</evidence>
<evidence type="ECO:0000313" key="16">
    <source>
        <dbReference type="Proteomes" id="UP000014585"/>
    </source>
</evidence>
<dbReference type="NCBIfam" id="NF008566">
    <property type="entry name" value="PRK11513.1"/>
    <property type="match status" value="1"/>
</dbReference>
<evidence type="ECO:0000256" key="1">
    <source>
        <dbReference type="ARBA" id="ARBA00001970"/>
    </source>
</evidence>
<keyword evidence="9 13" id="KW-1133">Transmembrane helix</keyword>
<sequence length="179" mass="20545">MRNKYTSLQISLHWLVFLLVVGAYCAMELRGFAPRSYRPLINSIHFTCGISVLVLMVARLLVRIKFRAPAIVPKPHPAIIGISHLVHTVIYLMFIALPLLGFLTVYFRGVEWVAFGIHMPVASVPDEDREFDLKSWHELIANTGYFIIGIHAFGALFHHYVWKDNTLLRMMPGKRDRES</sequence>
<organism evidence="15 16">
    <name type="scientific">Cedecea davisae DSM 4568</name>
    <dbReference type="NCBI Taxonomy" id="566551"/>
    <lineage>
        <taxon>Bacteria</taxon>
        <taxon>Pseudomonadati</taxon>
        <taxon>Pseudomonadota</taxon>
        <taxon>Gammaproteobacteria</taxon>
        <taxon>Enterobacterales</taxon>
        <taxon>Enterobacteriaceae</taxon>
        <taxon>Cedecea</taxon>
    </lineage>
</organism>
<dbReference type="InterPro" id="IPR011577">
    <property type="entry name" value="Cyt_b561_bac/Ni-Hgenase"/>
</dbReference>
<comment type="subcellular location">
    <subcellularLocation>
        <location evidence="2">Cell membrane</location>
        <topology evidence="2">Multi-pass membrane protein</topology>
    </subcellularLocation>
</comment>
<keyword evidence="6 13" id="KW-0812">Transmembrane</keyword>
<dbReference type="PANTHER" id="PTHR30529:SF4">
    <property type="entry name" value="SUPEROXIDE OXIDASE CYBB"/>
    <property type="match status" value="1"/>
</dbReference>
<dbReference type="HOGENOM" id="CLU_095321_3_0_6"/>
<dbReference type="SUPFAM" id="SSF81342">
    <property type="entry name" value="Transmembrane di-heme cytochromes"/>
    <property type="match status" value="1"/>
</dbReference>
<evidence type="ECO:0000256" key="5">
    <source>
        <dbReference type="ARBA" id="ARBA00022617"/>
    </source>
</evidence>
<feature type="transmembrane region" description="Helical" evidence="13">
    <location>
        <begin position="139"/>
        <end position="162"/>
    </location>
</feature>
<evidence type="ECO:0000256" key="7">
    <source>
        <dbReference type="ARBA" id="ARBA00022723"/>
    </source>
</evidence>
<proteinExistence type="inferred from homology"/>
<evidence type="ECO:0000256" key="3">
    <source>
        <dbReference type="ARBA" id="ARBA00022448"/>
    </source>
</evidence>
<comment type="cofactor">
    <cofactor evidence="1">
        <name>heme b</name>
        <dbReference type="ChEBI" id="CHEBI:60344"/>
    </cofactor>
</comment>
<dbReference type="GO" id="GO:0022904">
    <property type="term" value="P:respiratory electron transport chain"/>
    <property type="evidence" value="ECO:0007669"/>
    <property type="project" value="InterPro"/>
</dbReference>